<keyword evidence="10 12" id="KW-0472">Membrane</keyword>
<evidence type="ECO:0000256" key="1">
    <source>
        <dbReference type="ARBA" id="ARBA00003552"/>
    </source>
</evidence>
<evidence type="ECO:0000256" key="6">
    <source>
        <dbReference type="ARBA" id="ARBA00022475"/>
    </source>
</evidence>
<protein>
    <recommendedName>
        <fullName evidence="5 12">Cell division protein FtsX</fullName>
    </recommendedName>
</protein>
<comment type="similarity">
    <text evidence="3 12">Belongs to the ABC-4 integral membrane protein family. FtsX subfamily.</text>
</comment>
<feature type="transmembrane region" description="Helical" evidence="13">
    <location>
        <begin position="274"/>
        <end position="298"/>
    </location>
</feature>
<keyword evidence="9 13" id="KW-1133">Transmembrane helix</keyword>
<organism evidence="16 17">
    <name type="scientific">Yinghuangia soli</name>
    <dbReference type="NCBI Taxonomy" id="2908204"/>
    <lineage>
        <taxon>Bacteria</taxon>
        <taxon>Bacillati</taxon>
        <taxon>Actinomycetota</taxon>
        <taxon>Actinomycetes</taxon>
        <taxon>Kitasatosporales</taxon>
        <taxon>Streptomycetaceae</taxon>
        <taxon>Yinghuangia</taxon>
    </lineage>
</organism>
<dbReference type="Proteomes" id="UP001165378">
    <property type="component" value="Unassembled WGS sequence"/>
</dbReference>
<dbReference type="PANTHER" id="PTHR47755">
    <property type="entry name" value="CELL DIVISION PROTEIN FTSX"/>
    <property type="match status" value="1"/>
</dbReference>
<dbReference type="Gene3D" id="3.30.70.3040">
    <property type="match status" value="1"/>
</dbReference>
<evidence type="ECO:0000256" key="10">
    <source>
        <dbReference type="ARBA" id="ARBA00023136"/>
    </source>
</evidence>
<dbReference type="NCBIfam" id="NF038346">
    <property type="entry name" value="FtsX_actino"/>
    <property type="match status" value="1"/>
</dbReference>
<proteinExistence type="inferred from homology"/>
<dbReference type="Pfam" id="PF18075">
    <property type="entry name" value="FtsX_ECD"/>
    <property type="match status" value="1"/>
</dbReference>
<reference evidence="16" key="1">
    <citation type="submission" date="2022-01" db="EMBL/GenBank/DDBJ databases">
        <title>Genome-Based Taxonomic Classification of the Phylum Actinobacteria.</title>
        <authorList>
            <person name="Gao Y."/>
        </authorList>
    </citation>
    <scope>NUCLEOTIDE SEQUENCE</scope>
    <source>
        <strain evidence="16">KLBMP 8922</strain>
    </source>
</reference>
<keyword evidence="6 12" id="KW-1003">Cell membrane</keyword>
<keyword evidence="17" id="KW-1185">Reference proteome</keyword>
<comment type="caution">
    <text evidence="16">The sequence shown here is derived from an EMBL/GenBank/DDBJ whole genome shotgun (WGS) entry which is preliminary data.</text>
</comment>
<evidence type="ECO:0000256" key="8">
    <source>
        <dbReference type="ARBA" id="ARBA00022692"/>
    </source>
</evidence>
<evidence type="ECO:0000259" key="14">
    <source>
        <dbReference type="Pfam" id="PF02687"/>
    </source>
</evidence>
<evidence type="ECO:0000256" key="3">
    <source>
        <dbReference type="ARBA" id="ARBA00007379"/>
    </source>
</evidence>
<dbReference type="PANTHER" id="PTHR47755:SF1">
    <property type="entry name" value="CELL DIVISION PROTEIN FTSX"/>
    <property type="match status" value="1"/>
</dbReference>
<evidence type="ECO:0000313" key="16">
    <source>
        <dbReference type="EMBL" id="MCF2532271.1"/>
    </source>
</evidence>
<evidence type="ECO:0000256" key="5">
    <source>
        <dbReference type="ARBA" id="ARBA00021907"/>
    </source>
</evidence>
<accession>A0AA41Q6Q5</accession>
<comment type="function">
    <text evidence="1">Part of the ABC transporter FtsEX involved in cellular division.</text>
</comment>
<dbReference type="InterPro" id="IPR003838">
    <property type="entry name" value="ABC3_permease_C"/>
</dbReference>
<dbReference type="InterPro" id="IPR047929">
    <property type="entry name" value="FtsX_actino"/>
</dbReference>
<evidence type="ECO:0000256" key="13">
    <source>
        <dbReference type="SAM" id="Phobius"/>
    </source>
</evidence>
<dbReference type="GO" id="GO:0051301">
    <property type="term" value="P:cell division"/>
    <property type="evidence" value="ECO:0007669"/>
    <property type="project" value="UniProtKB-KW"/>
</dbReference>
<evidence type="ECO:0000256" key="4">
    <source>
        <dbReference type="ARBA" id="ARBA00011160"/>
    </source>
</evidence>
<evidence type="ECO:0000256" key="2">
    <source>
        <dbReference type="ARBA" id="ARBA00004651"/>
    </source>
</evidence>
<evidence type="ECO:0000256" key="9">
    <source>
        <dbReference type="ARBA" id="ARBA00022989"/>
    </source>
</evidence>
<keyword evidence="7 12" id="KW-0132">Cell division</keyword>
<feature type="domain" description="ABC3 transporter permease C-terminal" evidence="14">
    <location>
        <begin position="183"/>
        <end position="301"/>
    </location>
</feature>
<comment type="subcellular location">
    <subcellularLocation>
        <location evidence="2">Cell membrane</location>
        <topology evidence="2">Multi-pass membrane protein</topology>
    </subcellularLocation>
</comment>
<feature type="transmembrane region" description="Helical" evidence="13">
    <location>
        <begin position="235"/>
        <end position="253"/>
    </location>
</feature>
<comment type="subunit">
    <text evidence="4">Forms a membrane-associated complex with FtsE.</text>
</comment>
<dbReference type="Pfam" id="PF02687">
    <property type="entry name" value="FtsX"/>
    <property type="match status" value="1"/>
</dbReference>
<dbReference type="InterPro" id="IPR004513">
    <property type="entry name" value="FtsX"/>
</dbReference>
<gene>
    <name evidence="16" type="primary">ftsX</name>
    <name evidence="16" type="ORF">LZ495_34355</name>
</gene>
<feature type="domain" description="FtsX extracellular" evidence="15">
    <location>
        <begin position="56"/>
        <end position="159"/>
    </location>
</feature>
<dbReference type="GO" id="GO:0005886">
    <property type="term" value="C:plasma membrane"/>
    <property type="evidence" value="ECO:0007669"/>
    <property type="project" value="UniProtKB-SubCell"/>
</dbReference>
<evidence type="ECO:0000256" key="12">
    <source>
        <dbReference type="PIRNR" id="PIRNR003097"/>
    </source>
</evidence>
<dbReference type="EMBL" id="JAKFHA010000032">
    <property type="protein sequence ID" value="MCF2532271.1"/>
    <property type="molecule type" value="Genomic_DNA"/>
</dbReference>
<feature type="transmembrane region" description="Helical" evidence="13">
    <location>
        <begin position="21"/>
        <end position="41"/>
    </location>
</feature>
<evidence type="ECO:0000256" key="11">
    <source>
        <dbReference type="ARBA" id="ARBA00023306"/>
    </source>
</evidence>
<dbReference type="RefSeq" id="WP_235057051.1">
    <property type="nucleotide sequence ID" value="NZ_JAKFHA010000032.1"/>
</dbReference>
<sequence>MRAQFVLKEIGIGLRRNLTMTIAVVVSVALSLTLFGAALLVSKQADSMKDYWYDRVEVSIFLCNKTDPKKDGCVNGEVSNADREAISADLKKMPEVDQVFFENKQDAFAHFKEQNKDSPLGDSLTPDQLPESFRVKLKDPTKFDVISSAFAGRAGVQSVQDQKKLLKPFFDLLTSARMAAYGIMFFMLLVAILLIINTARVSAFSRRRETGIMRLVGASNFYIQGPFILESAVAGLVGALVATGLLSAGYYFGIKRGLADSIQLLKSQLIGFDAVISVLPWLFLLGIGMSAIASFFTLRKYLKV</sequence>
<dbReference type="InterPro" id="IPR040690">
    <property type="entry name" value="FtsX_ECD"/>
</dbReference>
<keyword evidence="11 12" id="KW-0131">Cell cycle</keyword>
<evidence type="ECO:0000313" key="17">
    <source>
        <dbReference type="Proteomes" id="UP001165378"/>
    </source>
</evidence>
<feature type="transmembrane region" description="Helical" evidence="13">
    <location>
        <begin position="178"/>
        <end position="199"/>
    </location>
</feature>
<name>A0AA41Q6Q5_9ACTN</name>
<evidence type="ECO:0000259" key="15">
    <source>
        <dbReference type="Pfam" id="PF18075"/>
    </source>
</evidence>
<keyword evidence="8 13" id="KW-0812">Transmembrane</keyword>
<dbReference type="AlphaFoldDB" id="A0AA41Q6Q5"/>
<dbReference type="PIRSF" id="PIRSF003097">
    <property type="entry name" value="FtsX"/>
    <property type="match status" value="1"/>
</dbReference>
<evidence type="ECO:0000256" key="7">
    <source>
        <dbReference type="ARBA" id="ARBA00022618"/>
    </source>
</evidence>